<feature type="transmembrane region" description="Helical" evidence="14">
    <location>
        <begin position="1587"/>
        <end position="1608"/>
    </location>
</feature>
<dbReference type="GeneID" id="101494396"/>
<feature type="transmembrane region" description="Helical" evidence="14">
    <location>
        <begin position="382"/>
        <end position="403"/>
    </location>
</feature>
<comment type="catalytic activity">
    <reaction evidence="13">
        <text>[(1-&gt;3)-beta-D-glucosyl](n) + UDP-alpha-D-glucose = [(1-&gt;3)-beta-D-glucosyl](n+1) + UDP + H(+)</text>
        <dbReference type="Rhea" id="RHEA:21476"/>
        <dbReference type="Rhea" id="RHEA-COMP:11146"/>
        <dbReference type="Rhea" id="RHEA-COMP:14303"/>
        <dbReference type="ChEBI" id="CHEBI:15378"/>
        <dbReference type="ChEBI" id="CHEBI:37671"/>
        <dbReference type="ChEBI" id="CHEBI:58223"/>
        <dbReference type="ChEBI" id="CHEBI:58885"/>
        <dbReference type="EC" id="2.4.1.34"/>
    </reaction>
</comment>
<dbReference type="Proteomes" id="UP000087171">
    <property type="component" value="Chromosome Ca1"/>
</dbReference>
<feature type="transmembrane region" description="Helical" evidence="14">
    <location>
        <begin position="1724"/>
        <end position="1743"/>
    </location>
</feature>
<evidence type="ECO:0000256" key="8">
    <source>
        <dbReference type="ARBA" id="ARBA00022960"/>
    </source>
</evidence>
<dbReference type="Pfam" id="PF25968">
    <property type="entry name" value="CALS1"/>
    <property type="match status" value="1"/>
</dbReference>
<feature type="domain" description="1,3-beta-glucan synthase component FKS1-like" evidence="15">
    <location>
        <begin position="158"/>
        <end position="274"/>
    </location>
</feature>
<feature type="transmembrane region" description="Helical" evidence="14">
    <location>
        <begin position="556"/>
        <end position="574"/>
    </location>
</feature>
<feature type="transmembrane region" description="Helical" evidence="14">
    <location>
        <begin position="489"/>
        <end position="511"/>
    </location>
</feature>
<evidence type="ECO:0000256" key="10">
    <source>
        <dbReference type="ARBA" id="ARBA00023136"/>
    </source>
</evidence>
<dbReference type="RefSeq" id="XP_004485779.1">
    <property type="nucleotide sequence ID" value="XM_004485722.3"/>
</dbReference>
<dbReference type="GO" id="GO:0005886">
    <property type="term" value="C:plasma membrane"/>
    <property type="evidence" value="ECO:0007669"/>
    <property type="project" value="UniProtKB-SubCell"/>
</dbReference>
<feature type="transmembrane region" description="Helical" evidence="14">
    <location>
        <begin position="424"/>
        <end position="447"/>
    </location>
</feature>
<keyword evidence="5" id="KW-0328">Glycosyltransferase</keyword>
<evidence type="ECO:0000256" key="9">
    <source>
        <dbReference type="ARBA" id="ARBA00022989"/>
    </source>
</evidence>
<proteinExistence type="inferred from homology"/>
<gene>
    <name evidence="17" type="primary">LOC101494396</name>
</gene>
<feature type="transmembrane region" description="Helical" evidence="14">
    <location>
        <begin position="310"/>
        <end position="329"/>
    </location>
</feature>
<evidence type="ECO:0000256" key="1">
    <source>
        <dbReference type="ARBA" id="ARBA00004651"/>
    </source>
</evidence>
<evidence type="ECO:0000313" key="17">
    <source>
        <dbReference type="RefSeq" id="XP_004485779.1"/>
    </source>
</evidence>
<dbReference type="GO" id="GO:0000148">
    <property type="term" value="C:1,3-beta-D-glucan synthase complex"/>
    <property type="evidence" value="ECO:0007669"/>
    <property type="project" value="InterPro"/>
</dbReference>
<dbReference type="KEGG" id="cam:101494396"/>
<keyword evidence="10 14" id="KW-0472">Membrane</keyword>
<feature type="transmembrane region" description="Helical" evidence="14">
    <location>
        <begin position="1681"/>
        <end position="1704"/>
    </location>
</feature>
<evidence type="ECO:0000256" key="11">
    <source>
        <dbReference type="ARBA" id="ARBA00023316"/>
    </source>
</evidence>
<accession>A0A1S2X9R5</accession>
<evidence type="ECO:0000256" key="5">
    <source>
        <dbReference type="ARBA" id="ARBA00022676"/>
    </source>
</evidence>
<reference evidence="16" key="1">
    <citation type="journal article" date="2013" name="Nat. Biotechnol.">
        <title>Draft genome sequence of chickpea (Cicer arietinum) provides a resource for trait improvement.</title>
        <authorList>
            <person name="Varshney R.K."/>
            <person name="Song C."/>
            <person name="Saxena R.K."/>
            <person name="Azam S."/>
            <person name="Yu S."/>
            <person name="Sharpe A.G."/>
            <person name="Cannon S."/>
            <person name="Baek J."/>
            <person name="Rosen B.D."/>
            <person name="Tar'an B."/>
            <person name="Millan T."/>
            <person name="Zhang X."/>
            <person name="Ramsay L.D."/>
            <person name="Iwata A."/>
            <person name="Wang Y."/>
            <person name="Nelson W."/>
            <person name="Farmer A.D."/>
            <person name="Gaur P.M."/>
            <person name="Soderlund C."/>
            <person name="Penmetsa R.V."/>
            <person name="Xu C."/>
            <person name="Bharti A.K."/>
            <person name="He W."/>
            <person name="Winter P."/>
            <person name="Zhao S."/>
            <person name="Hane J.K."/>
            <person name="Carrasquilla-Garcia N."/>
            <person name="Condie J.A."/>
            <person name="Upadhyaya H.D."/>
            <person name="Luo M.C."/>
            <person name="Thudi M."/>
            <person name="Gowda C.L."/>
            <person name="Singh N.P."/>
            <person name="Lichtenzveig J."/>
            <person name="Gali K.K."/>
            <person name="Rubio J."/>
            <person name="Nadarajan N."/>
            <person name="Dolezel J."/>
            <person name="Bansal K.C."/>
            <person name="Xu X."/>
            <person name="Edwards D."/>
            <person name="Zhang G."/>
            <person name="Kahl G."/>
            <person name="Gil J."/>
            <person name="Singh K.B."/>
            <person name="Datta S.K."/>
            <person name="Jackson S.A."/>
            <person name="Wang J."/>
            <person name="Cook D.R."/>
        </authorList>
    </citation>
    <scope>NUCLEOTIDE SEQUENCE [LARGE SCALE GENOMIC DNA]</scope>
    <source>
        <strain evidence="16">cv. CDC Frontier</strain>
    </source>
</reference>
<name>A0A1S2X9R5_CICAR</name>
<organism evidence="16 17">
    <name type="scientific">Cicer arietinum</name>
    <name type="common">Chickpea</name>
    <name type="synonym">Garbanzo</name>
    <dbReference type="NCBI Taxonomy" id="3827"/>
    <lineage>
        <taxon>Eukaryota</taxon>
        <taxon>Viridiplantae</taxon>
        <taxon>Streptophyta</taxon>
        <taxon>Embryophyta</taxon>
        <taxon>Tracheophyta</taxon>
        <taxon>Spermatophyta</taxon>
        <taxon>Magnoliopsida</taxon>
        <taxon>eudicotyledons</taxon>
        <taxon>Gunneridae</taxon>
        <taxon>Pentapetalae</taxon>
        <taxon>rosids</taxon>
        <taxon>fabids</taxon>
        <taxon>Fabales</taxon>
        <taxon>Fabaceae</taxon>
        <taxon>Papilionoideae</taxon>
        <taxon>50 kb inversion clade</taxon>
        <taxon>NPAAA clade</taxon>
        <taxon>Hologalegina</taxon>
        <taxon>IRL clade</taxon>
        <taxon>Cicereae</taxon>
        <taxon>Cicer</taxon>
    </lineage>
</organism>
<evidence type="ECO:0000259" key="15">
    <source>
        <dbReference type="SMART" id="SM01205"/>
    </source>
</evidence>
<dbReference type="STRING" id="3827.A0A1S2X9R5"/>
<keyword evidence="7 14" id="KW-0812">Transmembrane</keyword>
<feature type="transmembrane region" description="Helical" evidence="14">
    <location>
        <begin position="1653"/>
        <end position="1674"/>
    </location>
</feature>
<dbReference type="GO" id="GO:0071555">
    <property type="term" value="P:cell wall organization"/>
    <property type="evidence" value="ECO:0007669"/>
    <property type="project" value="UniProtKB-KW"/>
</dbReference>
<evidence type="ECO:0000256" key="6">
    <source>
        <dbReference type="ARBA" id="ARBA00022679"/>
    </source>
</evidence>
<dbReference type="GO" id="GO:0006075">
    <property type="term" value="P:(1-&gt;3)-beta-D-glucan biosynthetic process"/>
    <property type="evidence" value="ECO:0007669"/>
    <property type="project" value="InterPro"/>
</dbReference>
<feature type="transmembrane region" description="Helical" evidence="14">
    <location>
        <begin position="1514"/>
        <end position="1536"/>
    </location>
</feature>
<dbReference type="PANTHER" id="PTHR12741:SF102">
    <property type="entry name" value="CALLOSE SYNTHASE 11"/>
    <property type="match status" value="1"/>
</dbReference>
<dbReference type="Pfam" id="PF14288">
    <property type="entry name" value="FKS1_dom1"/>
    <property type="match status" value="1"/>
</dbReference>
<dbReference type="PANTHER" id="PTHR12741">
    <property type="entry name" value="LYST-INTERACTING PROTEIN LIP5 DOPAMINE RESPONSIVE PROTEIN DRG-1"/>
    <property type="match status" value="1"/>
</dbReference>
<sequence length="1775" mass="205751">MYPRQRSAAARGAAVNQPRPPPLNSVFNIIPVHDLLTDHPSLRYPEVRAAAAALRTVGDLPKHRFMAWQPEMDLLDWLRLLFGFQNDNARNQREHLVLHLANAQMRLEPPPAIVDALDGSVLQRFRKKLLHNYTAWCSYLGLKSSVLLSRRRDPTDLRHELLYVCLYLLIWGEAGNLRFVPECICFIYHFMAKELNLVLNAHIDPDTGAPFMPTVSGDCGFLKSVVMPIYNTIKIEVDSSRNGKAPHSAWRNYDDINEYFWSRRCLKKLRWPLNFESSFFGTTPKEKRVGKTGYVEQRSFWNVYKSFDRLWVMLILFMQAAIIVSWEGTEYPWEALQRKDCSVKMLTLFITWSGLRLLQSVLDAGTQYSLVTKETAWRGVRMVLKSLVAIAWTVLFGVFYVLIWKEKGSNRTWSHEANQKIFTFLKIVFCFLIPEMLAVVLFIVPWLRNFIEKSDWSIVYLWTWWFHTRIFVGRGARQGLVDNVKYTTFWIGVLAAKFSFSYFFQLKPLVAPTKALLKLKGVNYKWHEFFNNTNRVAVVLLWLPVVLVYFMDLQIWYSIFSAFVGATTGLFSHLGEIRNISQLRLRFQFFASAMQFNLMPEEQLLSQQATLLRKLRDAIHRLKLRYGLGQTFTKIESSQVDATRFALIWNEIIINFREEDIISYRELELLELPPNCWNIRVIRWPCFLLCNELLLALSQAKELENESDTSLWLRICKNEYRRCAVIEAYDSIKYLFLMVLKVDKVEFSIVTSIFRDIDYHIQASKLTDMYNMSLLPELHAKVSEFVKLSIQPKKDLNKAVNLLQALYELCVRRFPKVKKTATQLVEEGLALQGPTTDGGLLFENAIVFPDAGDEVFTRQLRRLYTIISSRDSMHNVPLNLEARRRIAFFSNSLFMNMPRAPYVEKMMAFSVLTPYYDEEVLYSKESLRKENEDGITTLFYLQKIYEDEWNNFMERMRREGLKDEDDIWTTKALDLRLWVSYRGQTLSRTVRGMMYYYSALKMLAFLDSASEMDVRQGSEHIISSYGSTNENNSMYSLPSDGHPSLRKLRRADSSVSLLFKGHEYGSALMKFSYVVACQMYGRHKAEKNPRADDILYLMKNNEALRVAYVDEVYLGREETEYYSVLVKFDRQLQSEVEIYRIRLPGPLKLGEGKPENQNHAMIFTRGDAVQTIDMNQDNYFEEALKMRNLLEEFNVYHGIKKPTILGVRENVFTGSVSSLAWFMSAQETSFVTLGQRVLASPLKVRMHYGHPDVFDRFWFLCRGGVSKASRVINISEDIFAGFNCTLRGGNVTHHEYIQVGKGRDVGLNQISMFEAKVASGNGEQVLSRDVYRLGHRLDFFRMLSVFYTTVGFYFNSMVTVLTVYAFLWGRLYMALSGIEKEAQSSASNNKALGTIINQQFIIQLGIFTALPMVVENTLEHGFLPAVWDFLTMQLELASLFYTFSLGTRTHFFGRTILHGGAKYRATGRGFVVEHKSFSENYRLYARSHFVKAIELGIILVVYASHSPLAKDTFVYIALTLSSWFLVISWIMSPFVFNPSGFDWLKTVYDFEDFVNWIWYPGGPFKKAEYSWETWWYEEQDHLKTTGIWGKLLEIILDLRFFFFQYGIVYQLGITNGNHSIAVYLLSWIFMVVVVAIYISIAYARDKYATKEHIYYRLVQLLVTVVTVLVVVLLLEFTPFKFVDLITSSMAFIPTGWGMILIAQVLRPFLQATIVWDTVVSLARLYDLLFGIIVMAPMAVLSWLPGFQSMQTRILFNEAFSRGLQISRIVSGKKSA</sequence>
<reference evidence="17" key="2">
    <citation type="submission" date="2025-08" db="UniProtKB">
        <authorList>
            <consortium name="RefSeq"/>
        </authorList>
    </citation>
    <scope>IDENTIFICATION</scope>
    <source>
        <tissue evidence="17">Etiolated seedlings</tissue>
    </source>
</reference>
<feature type="transmembrane region" description="Helical" evidence="14">
    <location>
        <begin position="532"/>
        <end position="550"/>
    </location>
</feature>
<dbReference type="SMART" id="SM01205">
    <property type="entry name" value="FKS1_dom1"/>
    <property type="match status" value="1"/>
</dbReference>
<keyword evidence="9 14" id="KW-1133">Transmembrane helix</keyword>
<comment type="subcellular location">
    <subcellularLocation>
        <location evidence="1">Cell membrane</location>
        <topology evidence="1">Multi-pass membrane protein</topology>
    </subcellularLocation>
</comment>
<evidence type="ECO:0000256" key="2">
    <source>
        <dbReference type="ARBA" id="ARBA00009040"/>
    </source>
</evidence>
<keyword evidence="16" id="KW-1185">Reference proteome</keyword>
<dbReference type="InterPro" id="IPR026899">
    <property type="entry name" value="FKS1-like_dom1"/>
</dbReference>
<dbReference type="Pfam" id="PF02364">
    <property type="entry name" value="Glucan_synthase"/>
    <property type="match status" value="1"/>
</dbReference>
<feature type="transmembrane region" description="Helical" evidence="14">
    <location>
        <begin position="1345"/>
        <end position="1367"/>
    </location>
</feature>
<keyword evidence="6" id="KW-0808">Transferase</keyword>
<evidence type="ECO:0000256" key="7">
    <source>
        <dbReference type="ARBA" id="ARBA00022692"/>
    </source>
</evidence>
<evidence type="ECO:0000256" key="4">
    <source>
        <dbReference type="ARBA" id="ARBA00022475"/>
    </source>
</evidence>
<evidence type="ECO:0000256" key="3">
    <source>
        <dbReference type="ARBA" id="ARBA00012589"/>
    </source>
</evidence>
<dbReference type="GO" id="GO:0008360">
    <property type="term" value="P:regulation of cell shape"/>
    <property type="evidence" value="ECO:0007669"/>
    <property type="project" value="UniProtKB-KW"/>
</dbReference>
<keyword evidence="8" id="KW-0133">Cell shape</keyword>
<dbReference type="EC" id="2.4.1.34" evidence="3"/>
<keyword evidence="4" id="KW-1003">Cell membrane</keyword>
<feature type="transmembrane region" description="Helical" evidence="14">
    <location>
        <begin position="1620"/>
        <end position="1641"/>
    </location>
</feature>
<dbReference type="InterPro" id="IPR058851">
    <property type="entry name" value="CALS1_helical"/>
</dbReference>
<dbReference type="GO" id="GO:0003843">
    <property type="term" value="F:1,3-beta-D-glucan synthase activity"/>
    <property type="evidence" value="ECO:0007669"/>
    <property type="project" value="UniProtKB-EC"/>
</dbReference>
<dbReference type="InterPro" id="IPR003440">
    <property type="entry name" value="Glyco_trans_48_dom"/>
</dbReference>
<comment type="similarity">
    <text evidence="2">Belongs to the glycosyltransferase 48 family.</text>
</comment>
<protein>
    <recommendedName>
        <fullName evidence="12">1,3-beta-glucan synthase</fullName>
        <ecNumber evidence="3">2.4.1.34</ecNumber>
    </recommendedName>
    <alternativeName>
        <fullName evidence="12">1,3-beta-glucan synthase</fullName>
    </alternativeName>
</protein>
<dbReference type="OrthoDB" id="1880850at2759"/>
<keyword evidence="11" id="KW-0961">Cell wall biogenesis/degradation</keyword>
<evidence type="ECO:0000256" key="12">
    <source>
        <dbReference type="ARBA" id="ARBA00032165"/>
    </source>
</evidence>
<dbReference type="PaxDb" id="3827-XP_004485779.1"/>
<evidence type="ECO:0000256" key="13">
    <source>
        <dbReference type="ARBA" id="ARBA00047777"/>
    </source>
</evidence>
<evidence type="ECO:0000256" key="14">
    <source>
        <dbReference type="SAM" id="Phobius"/>
    </source>
</evidence>
<evidence type="ECO:0000313" key="16">
    <source>
        <dbReference type="Proteomes" id="UP000087171"/>
    </source>
</evidence>
<dbReference type="eggNOG" id="KOG0916">
    <property type="taxonomic scope" value="Eukaryota"/>
</dbReference>